<comment type="caution">
    <text evidence="3">The sequence shown here is derived from an EMBL/GenBank/DDBJ whole genome shotgun (WGS) entry which is preliminary data.</text>
</comment>
<evidence type="ECO:0000256" key="1">
    <source>
        <dbReference type="SAM" id="MobiDB-lite"/>
    </source>
</evidence>
<feature type="compositionally biased region" description="Basic residues" evidence="1">
    <location>
        <begin position="485"/>
        <end position="500"/>
    </location>
</feature>
<feature type="transmembrane region" description="Helical" evidence="2">
    <location>
        <begin position="302"/>
        <end position="325"/>
    </location>
</feature>
<evidence type="ECO:0008006" key="5">
    <source>
        <dbReference type="Google" id="ProtNLM"/>
    </source>
</evidence>
<name>A0A9W8GEP8_9FUNG</name>
<feature type="transmembrane region" description="Helical" evidence="2">
    <location>
        <begin position="368"/>
        <end position="389"/>
    </location>
</feature>
<evidence type="ECO:0000256" key="2">
    <source>
        <dbReference type="SAM" id="Phobius"/>
    </source>
</evidence>
<feature type="transmembrane region" description="Helical" evidence="2">
    <location>
        <begin position="33"/>
        <end position="62"/>
    </location>
</feature>
<dbReference type="InterPro" id="IPR036305">
    <property type="entry name" value="RGS_sf"/>
</dbReference>
<dbReference type="Gene3D" id="1.10.167.10">
    <property type="entry name" value="Regulator of G-protein Signalling 4, domain 2"/>
    <property type="match status" value="1"/>
</dbReference>
<protein>
    <recommendedName>
        <fullName evidence="5">RGS domain-containing protein</fullName>
    </recommendedName>
</protein>
<dbReference type="InterPro" id="IPR044926">
    <property type="entry name" value="RGS_subdomain_2"/>
</dbReference>
<keyword evidence="2" id="KW-0472">Membrane</keyword>
<dbReference type="EMBL" id="JANBTW010000002">
    <property type="protein sequence ID" value="KAJ2680953.1"/>
    <property type="molecule type" value="Genomic_DNA"/>
</dbReference>
<dbReference type="AlphaFoldDB" id="A0A9W8GEP8"/>
<dbReference type="SUPFAM" id="SSF48097">
    <property type="entry name" value="Regulator of G-protein signaling, RGS"/>
    <property type="match status" value="1"/>
</dbReference>
<feature type="transmembrane region" description="Helical" evidence="2">
    <location>
        <begin position="261"/>
        <end position="282"/>
    </location>
</feature>
<sequence length="717" mass="81547">MQRHIRPTSLYKDALARADNHFNDRGWTNKNPVAYGAVAIPVLCVYAVYVISTQSVFVYRALVLRDSALLERSVFLLTIQSVSGLVLAANSMARFIAQNYPCFIEMWLLSGSQFTWIVIFLIFMFRFYVLVRTHQIIATEARVTSVTPENLLEYLARIQASANKAFWRHNFETSNQEVSRRVPEFVVGETLEKQTPIESIAPWESENITNTNPDNNSITESQTSRSLVLEIPVQNTELNQNTQQSHCLKTRWTDIRFSCRFYTLCLCVYFVFLMGYLVLVTTLFPTMSVTYPSYNCFGGPEIYPQTVIAGIFNVLIGPAYIIFIWRCKDAYGIRTSLCIIICMGTLIWTFILVWKIDKRLQVRHISATFPYMVQMAIAHTFFVVIPLYTSLRFSRLQQKGLYGPASEIETNIPNGSILSAPVHMELSKQAFINMMRTPDGRKKIEKYAEACFCPELTSFIDVYVAFKSCIFSELKQQHSIQYNTRRPRSNPTKRKAHRDKRKELSVSMVHSEDELAHESKRKAISMANFGDVGYKNKNKNKKNNNNNNNNSISESRISTAGAAWHNRISRIFETGNFVSSLLSSEASDSMAKASTGSQVTSSKHKSNENITDSGAQLYLQCFNVGIVDTMAYAFPEMNITSETTVPDSLHCQLVAIIRTYILPDSPLEINTNAEVVLISQAYIDGGQMSFGTLDSIRDQVVELLYSNVYIRLYQRNL</sequence>
<reference evidence="3" key="1">
    <citation type="submission" date="2022-07" db="EMBL/GenBank/DDBJ databases">
        <title>Phylogenomic reconstructions and comparative analyses of Kickxellomycotina fungi.</title>
        <authorList>
            <person name="Reynolds N.K."/>
            <person name="Stajich J.E."/>
            <person name="Barry K."/>
            <person name="Grigoriev I.V."/>
            <person name="Crous P."/>
            <person name="Smith M.E."/>
        </authorList>
    </citation>
    <scope>NUCLEOTIDE SEQUENCE</scope>
    <source>
        <strain evidence="3">NRRL 3115</strain>
    </source>
</reference>
<feature type="transmembrane region" description="Helical" evidence="2">
    <location>
        <begin position="74"/>
        <end position="93"/>
    </location>
</feature>
<feature type="transmembrane region" description="Helical" evidence="2">
    <location>
        <begin position="113"/>
        <end position="131"/>
    </location>
</feature>
<organism evidence="3 4">
    <name type="scientific">Coemansia spiralis</name>
    <dbReference type="NCBI Taxonomy" id="417178"/>
    <lineage>
        <taxon>Eukaryota</taxon>
        <taxon>Fungi</taxon>
        <taxon>Fungi incertae sedis</taxon>
        <taxon>Zoopagomycota</taxon>
        <taxon>Kickxellomycotina</taxon>
        <taxon>Kickxellomycetes</taxon>
        <taxon>Kickxellales</taxon>
        <taxon>Kickxellaceae</taxon>
        <taxon>Coemansia</taxon>
    </lineage>
</organism>
<accession>A0A9W8GEP8</accession>
<keyword evidence="2" id="KW-0812">Transmembrane</keyword>
<proteinExistence type="predicted"/>
<keyword evidence="2" id="KW-1133">Transmembrane helix</keyword>
<feature type="region of interest" description="Disordered" evidence="1">
    <location>
        <begin position="533"/>
        <end position="554"/>
    </location>
</feature>
<dbReference type="OrthoDB" id="196547at2759"/>
<evidence type="ECO:0000313" key="4">
    <source>
        <dbReference type="Proteomes" id="UP001151518"/>
    </source>
</evidence>
<evidence type="ECO:0000313" key="3">
    <source>
        <dbReference type="EMBL" id="KAJ2680953.1"/>
    </source>
</evidence>
<dbReference type="Proteomes" id="UP001151518">
    <property type="component" value="Unassembled WGS sequence"/>
</dbReference>
<feature type="region of interest" description="Disordered" evidence="1">
    <location>
        <begin position="480"/>
        <end position="502"/>
    </location>
</feature>
<gene>
    <name evidence="3" type="ORF">GGI25_000259</name>
</gene>
<feature type="transmembrane region" description="Helical" evidence="2">
    <location>
        <begin position="337"/>
        <end position="356"/>
    </location>
</feature>